<protein>
    <submittedName>
        <fullName evidence="1">Uncharacterized protein</fullName>
    </submittedName>
</protein>
<gene>
    <name evidence="1" type="ORF">GOBAR_AA11322</name>
</gene>
<reference evidence="1 2" key="1">
    <citation type="submission" date="2015-01" db="EMBL/GenBank/DDBJ databases">
        <title>Genome of allotetraploid Gossypium barbadense reveals genomic plasticity and fiber elongation in cotton evolution.</title>
        <authorList>
            <person name="Chen X."/>
            <person name="Liu X."/>
            <person name="Zhao B."/>
            <person name="Zheng H."/>
            <person name="Hu Y."/>
            <person name="Lu G."/>
            <person name="Yang C."/>
            <person name="Chen J."/>
            <person name="Shan C."/>
            <person name="Zhang L."/>
            <person name="Zhou Y."/>
            <person name="Wang L."/>
            <person name="Guo W."/>
            <person name="Bai Y."/>
            <person name="Ruan J."/>
            <person name="Shangguan X."/>
            <person name="Mao Y."/>
            <person name="Jiang J."/>
            <person name="Zhu Y."/>
            <person name="Lei J."/>
            <person name="Kang H."/>
            <person name="Chen S."/>
            <person name="He X."/>
            <person name="Wang R."/>
            <person name="Wang Y."/>
            <person name="Chen J."/>
            <person name="Wang L."/>
            <person name="Yu S."/>
            <person name="Wang B."/>
            <person name="Wei J."/>
            <person name="Song S."/>
            <person name="Lu X."/>
            <person name="Gao Z."/>
            <person name="Gu W."/>
            <person name="Deng X."/>
            <person name="Ma D."/>
            <person name="Wang S."/>
            <person name="Liang W."/>
            <person name="Fang L."/>
            <person name="Cai C."/>
            <person name="Zhu X."/>
            <person name="Zhou B."/>
            <person name="Zhang Y."/>
            <person name="Chen Z."/>
            <person name="Xu S."/>
            <person name="Zhu R."/>
            <person name="Wang S."/>
            <person name="Zhang T."/>
            <person name="Zhao G."/>
        </authorList>
    </citation>
    <scope>NUCLEOTIDE SEQUENCE [LARGE SCALE GENOMIC DNA]</scope>
    <source>
        <strain evidence="2">cv. Xinhai21</strain>
        <tissue evidence="1">Leaf</tissue>
    </source>
</reference>
<name>A0A2P5Y166_GOSBA</name>
<dbReference type="AlphaFoldDB" id="A0A2P5Y166"/>
<accession>A0A2P5Y166</accession>
<proteinExistence type="predicted"/>
<dbReference type="OrthoDB" id="1018611at2759"/>
<organism evidence="1 2">
    <name type="scientific">Gossypium barbadense</name>
    <name type="common">Sea Island cotton</name>
    <name type="synonym">Hibiscus barbadensis</name>
    <dbReference type="NCBI Taxonomy" id="3634"/>
    <lineage>
        <taxon>Eukaryota</taxon>
        <taxon>Viridiplantae</taxon>
        <taxon>Streptophyta</taxon>
        <taxon>Embryophyta</taxon>
        <taxon>Tracheophyta</taxon>
        <taxon>Spermatophyta</taxon>
        <taxon>Magnoliopsida</taxon>
        <taxon>eudicotyledons</taxon>
        <taxon>Gunneridae</taxon>
        <taxon>Pentapetalae</taxon>
        <taxon>rosids</taxon>
        <taxon>malvids</taxon>
        <taxon>Malvales</taxon>
        <taxon>Malvaceae</taxon>
        <taxon>Malvoideae</taxon>
        <taxon>Gossypium</taxon>
    </lineage>
</organism>
<dbReference type="EMBL" id="KZ663871">
    <property type="protein sequence ID" value="PPS09339.1"/>
    <property type="molecule type" value="Genomic_DNA"/>
</dbReference>
<sequence>MFLRGVLEIGGMVSRSIMVSLYSSHQLLMTETNKGRRTIREVTVHPWGKLLHYGGETVVRIAGNVDNLVINEREVLCDPDEGSAHRRFVCPEVHSRIMAVRKGRRNTAHMAHLSSNDKGIERVWVNAAAARRRASFCNAFEVVVQYGLIKKAPNIKLKVSHIGGIHPVHMKSKMLLLYFAIVDGSGVQVKGVAERTIEVAGMMMMADVRCRYRLRLLAVAEMVALLAGIIQDRVW</sequence>
<dbReference type="Proteomes" id="UP000239757">
    <property type="component" value="Unassembled WGS sequence"/>
</dbReference>
<evidence type="ECO:0000313" key="2">
    <source>
        <dbReference type="Proteomes" id="UP000239757"/>
    </source>
</evidence>
<evidence type="ECO:0000313" key="1">
    <source>
        <dbReference type="EMBL" id="PPS09339.1"/>
    </source>
</evidence>